<dbReference type="Proteomes" id="UP000612746">
    <property type="component" value="Unassembled WGS sequence"/>
</dbReference>
<reference evidence="2" key="1">
    <citation type="submission" date="2020-12" db="EMBL/GenBank/DDBJ databases">
        <title>Metabolic potential, ecology and presence of endohyphal bacteria is reflected in genomic diversity of Mucoromycotina.</title>
        <authorList>
            <person name="Muszewska A."/>
            <person name="Okrasinska A."/>
            <person name="Steczkiewicz K."/>
            <person name="Drgas O."/>
            <person name="Orlowska M."/>
            <person name="Perlinska-Lenart U."/>
            <person name="Aleksandrzak-Piekarczyk T."/>
            <person name="Szatraj K."/>
            <person name="Zielenkiewicz U."/>
            <person name="Pilsyk S."/>
            <person name="Malc E."/>
            <person name="Mieczkowski P."/>
            <person name="Kruszewska J.S."/>
            <person name="Biernat P."/>
            <person name="Pawlowska J."/>
        </authorList>
    </citation>
    <scope>NUCLEOTIDE SEQUENCE</scope>
    <source>
        <strain evidence="2">WA0000051536</strain>
    </source>
</reference>
<evidence type="ECO:0000313" key="3">
    <source>
        <dbReference type="Proteomes" id="UP000612746"/>
    </source>
</evidence>
<sequence>MLKLCLFVVALFVALASAHTTNCKVYLANSSKETDVAGGSKGGCYEVDPRMKIATISADSADVHFKFHSNANCKGSTVYSGSTSDTVITVKKFSAGSVQLTCPRKSRR</sequence>
<protein>
    <submittedName>
        <fullName evidence="2">Uncharacterized protein</fullName>
    </submittedName>
</protein>
<dbReference type="AlphaFoldDB" id="A0A8H7UDG0"/>
<proteinExistence type="predicted"/>
<dbReference type="EMBL" id="JAEPRA010000012">
    <property type="protein sequence ID" value="KAG2177517.1"/>
    <property type="molecule type" value="Genomic_DNA"/>
</dbReference>
<evidence type="ECO:0000256" key="1">
    <source>
        <dbReference type="SAM" id="SignalP"/>
    </source>
</evidence>
<keyword evidence="3" id="KW-1185">Reference proteome</keyword>
<accession>A0A8H7UDG0</accession>
<evidence type="ECO:0000313" key="2">
    <source>
        <dbReference type="EMBL" id="KAG2177517.1"/>
    </source>
</evidence>
<feature type="signal peptide" evidence="1">
    <location>
        <begin position="1"/>
        <end position="18"/>
    </location>
</feature>
<dbReference type="OrthoDB" id="2375218at2759"/>
<keyword evidence="1" id="KW-0732">Signal</keyword>
<feature type="chain" id="PRO_5034318986" evidence="1">
    <location>
        <begin position="19"/>
        <end position="108"/>
    </location>
</feature>
<comment type="caution">
    <text evidence="2">The sequence shown here is derived from an EMBL/GenBank/DDBJ whole genome shotgun (WGS) entry which is preliminary data.</text>
</comment>
<gene>
    <name evidence="2" type="ORF">INT44_008028</name>
</gene>
<organism evidence="2 3">
    <name type="scientific">Umbelopsis vinacea</name>
    <dbReference type="NCBI Taxonomy" id="44442"/>
    <lineage>
        <taxon>Eukaryota</taxon>
        <taxon>Fungi</taxon>
        <taxon>Fungi incertae sedis</taxon>
        <taxon>Mucoromycota</taxon>
        <taxon>Mucoromycotina</taxon>
        <taxon>Umbelopsidomycetes</taxon>
        <taxon>Umbelopsidales</taxon>
        <taxon>Umbelopsidaceae</taxon>
        <taxon>Umbelopsis</taxon>
    </lineage>
</organism>
<name>A0A8H7UDG0_9FUNG</name>